<proteinExistence type="predicted"/>
<evidence type="ECO:0000313" key="5">
    <source>
        <dbReference type="EMBL" id="MCR8874923.1"/>
    </source>
</evidence>
<dbReference type="SUPFAM" id="SSF82679">
    <property type="entry name" value="N-utilization substance G protein NusG, N-terminal domain"/>
    <property type="match status" value="1"/>
</dbReference>
<dbReference type="CDD" id="cd09895">
    <property type="entry name" value="NGN_SP_UpxY"/>
    <property type="match status" value="1"/>
</dbReference>
<reference evidence="5 6" key="1">
    <citation type="submission" date="2022-08" db="EMBL/GenBank/DDBJ databases">
        <authorList>
            <person name="Zeman M."/>
            <person name="Kubasova T."/>
        </authorList>
    </citation>
    <scope>NUCLEOTIDE SEQUENCE [LARGE SCALE GENOMIC DNA]</scope>
    <source>
        <strain evidence="5 6">ET62</strain>
    </source>
</reference>
<keyword evidence="1" id="KW-0889">Transcription antitermination</keyword>
<evidence type="ECO:0000256" key="3">
    <source>
        <dbReference type="ARBA" id="ARBA00023163"/>
    </source>
</evidence>
<evidence type="ECO:0000256" key="1">
    <source>
        <dbReference type="ARBA" id="ARBA00022814"/>
    </source>
</evidence>
<dbReference type="EMBL" id="JANRHJ010000015">
    <property type="protein sequence ID" value="MCR8874923.1"/>
    <property type="molecule type" value="Genomic_DNA"/>
</dbReference>
<evidence type="ECO:0000259" key="4">
    <source>
        <dbReference type="Pfam" id="PF02357"/>
    </source>
</evidence>
<protein>
    <submittedName>
        <fullName evidence="5">UpxY family transcription antiterminator</fullName>
    </submittedName>
</protein>
<dbReference type="PANTHER" id="PTHR30265:SF4">
    <property type="entry name" value="KOW MOTIF FAMILY PROTEIN, EXPRESSED"/>
    <property type="match status" value="1"/>
</dbReference>
<feature type="domain" description="NusG-like N-terminal" evidence="4">
    <location>
        <begin position="5"/>
        <end position="100"/>
    </location>
</feature>
<dbReference type="Gene3D" id="3.30.70.940">
    <property type="entry name" value="NusG, N-terminal domain"/>
    <property type="match status" value="1"/>
</dbReference>
<dbReference type="GeneID" id="82443949"/>
<dbReference type="GO" id="GO:0031564">
    <property type="term" value="P:transcription antitermination"/>
    <property type="evidence" value="ECO:0007669"/>
    <property type="project" value="UniProtKB-KW"/>
</dbReference>
<evidence type="ECO:0000256" key="2">
    <source>
        <dbReference type="ARBA" id="ARBA00023015"/>
    </source>
</evidence>
<organism evidence="5 6">
    <name type="scientific">Phocaeicola barnesiae</name>
    <dbReference type="NCBI Taxonomy" id="376804"/>
    <lineage>
        <taxon>Bacteria</taxon>
        <taxon>Pseudomonadati</taxon>
        <taxon>Bacteroidota</taxon>
        <taxon>Bacteroidia</taxon>
        <taxon>Bacteroidales</taxon>
        <taxon>Bacteroidaceae</taxon>
        <taxon>Phocaeicola</taxon>
    </lineage>
</organism>
<dbReference type="InterPro" id="IPR006645">
    <property type="entry name" value="NGN-like_dom"/>
</dbReference>
<name>A0AAW5N2S0_9BACT</name>
<sequence>MEEIHWYALYVRMHHEKKTAEQFKALGVEHFLPVQEVVRQWSDRKKKMTVVVIPMLIFVHVTEKRRIELLKQIPSLSGTLMDRCTRRPAIIRQEEMERFMFMLDYSEESIHFSNESMKPGEDVIVIKGPLNGLVGQLVTLNGKTQITVRLEQLGYATVEMPVGFVQKLSANGK</sequence>
<dbReference type="PANTHER" id="PTHR30265">
    <property type="entry name" value="RHO-INTERACTING TRANSCRIPTION TERMINATION FACTOR NUSG"/>
    <property type="match status" value="1"/>
</dbReference>
<keyword evidence="6" id="KW-1185">Reference proteome</keyword>
<gene>
    <name evidence="5" type="ORF">NW209_13035</name>
</gene>
<dbReference type="RefSeq" id="WP_018711545.1">
    <property type="nucleotide sequence ID" value="NZ_CAUBSI010000008.1"/>
</dbReference>
<dbReference type="InterPro" id="IPR036735">
    <property type="entry name" value="NGN_dom_sf"/>
</dbReference>
<dbReference type="InterPro" id="IPR043425">
    <property type="entry name" value="NusG-like"/>
</dbReference>
<dbReference type="GO" id="GO:0006354">
    <property type="term" value="P:DNA-templated transcription elongation"/>
    <property type="evidence" value="ECO:0007669"/>
    <property type="project" value="InterPro"/>
</dbReference>
<dbReference type="Pfam" id="PF02357">
    <property type="entry name" value="NusG"/>
    <property type="match status" value="1"/>
</dbReference>
<comment type="caution">
    <text evidence="5">The sequence shown here is derived from an EMBL/GenBank/DDBJ whole genome shotgun (WGS) entry which is preliminary data.</text>
</comment>
<dbReference type="NCBIfam" id="NF033644">
    <property type="entry name" value="antiterm_UpxY"/>
    <property type="match status" value="1"/>
</dbReference>
<evidence type="ECO:0000313" key="6">
    <source>
        <dbReference type="Proteomes" id="UP001204579"/>
    </source>
</evidence>
<keyword evidence="2" id="KW-0805">Transcription regulation</keyword>
<dbReference type="AlphaFoldDB" id="A0AAW5N2S0"/>
<accession>A0AAW5N2S0</accession>
<dbReference type="Proteomes" id="UP001204579">
    <property type="component" value="Unassembled WGS sequence"/>
</dbReference>
<keyword evidence="3" id="KW-0804">Transcription</keyword>